<dbReference type="Gene3D" id="3.40.50.740">
    <property type="match status" value="1"/>
</dbReference>
<dbReference type="InterPro" id="IPR050123">
    <property type="entry name" value="Prok_molybdopt-oxidoreductase"/>
</dbReference>
<dbReference type="Gene3D" id="3.40.228.10">
    <property type="entry name" value="Dimethylsulfoxide Reductase, domain 2"/>
    <property type="match status" value="1"/>
</dbReference>
<dbReference type="GO" id="GO:0016020">
    <property type="term" value="C:membrane"/>
    <property type="evidence" value="ECO:0007669"/>
    <property type="project" value="TreeGrafter"/>
</dbReference>
<name>A0A3E0DGA1_9BACT</name>
<evidence type="ECO:0000259" key="1">
    <source>
        <dbReference type="Pfam" id="PF00384"/>
    </source>
</evidence>
<reference evidence="2 3" key="1">
    <citation type="submission" date="2018-08" db="EMBL/GenBank/DDBJ databases">
        <title>Genomic Encyclopedia of Archaeal and Bacterial Type Strains, Phase II (KMG-II): from individual species to whole genera.</title>
        <authorList>
            <person name="Goeker M."/>
        </authorList>
    </citation>
    <scope>NUCLEOTIDE SEQUENCE [LARGE SCALE GENOMIC DNA]</scope>
    <source>
        <strain evidence="2 3">DSM 15986</strain>
    </source>
</reference>
<dbReference type="EMBL" id="QUNF01000025">
    <property type="protein sequence ID" value="REG81713.1"/>
    <property type="molecule type" value="Genomic_DNA"/>
</dbReference>
<protein>
    <submittedName>
        <fullName evidence="2">Molybdopterin-dependent oxidoreductase-like protein</fullName>
    </submittedName>
</protein>
<dbReference type="Pfam" id="PF00384">
    <property type="entry name" value="Molybdopterin"/>
    <property type="match status" value="1"/>
</dbReference>
<gene>
    <name evidence="2" type="ORF">C8N25_12558</name>
</gene>
<feature type="domain" description="Molybdopterin oxidoreductase" evidence="1">
    <location>
        <begin position="126"/>
        <end position="203"/>
    </location>
</feature>
<organism evidence="2 3">
    <name type="scientific">Algoriphagus antarcticus</name>
    <dbReference type="NCBI Taxonomy" id="238540"/>
    <lineage>
        <taxon>Bacteria</taxon>
        <taxon>Pseudomonadati</taxon>
        <taxon>Bacteroidota</taxon>
        <taxon>Cytophagia</taxon>
        <taxon>Cytophagales</taxon>
        <taxon>Cyclobacteriaceae</taxon>
        <taxon>Algoriphagus</taxon>
    </lineage>
</organism>
<sequence length="227" mass="25009">MPSSTRKNIQTQSSKEFTGITLKEPAKYAGGFIGVKVALQHTFKEMGVIKSLQTLSHMNQKTGFDCPGCAWPDPENRSNLGEYCENGAKALAEEATSKVVDNAFFSNYSVQEISRWSDYKIGKSGRLVAPMILKSYSNHYEECTWEEAFRVIADHLHALDNPDQAIFYTSGRSSNEAAFLYGLFARAFGTNNMPDCSNMCHESSGIGLSETLGIGKGSVKLEDFDKA</sequence>
<dbReference type="AlphaFoldDB" id="A0A3E0DGA1"/>
<comment type="caution">
    <text evidence="2">The sequence shown here is derived from an EMBL/GenBank/DDBJ whole genome shotgun (WGS) entry which is preliminary data.</text>
</comment>
<evidence type="ECO:0000313" key="2">
    <source>
        <dbReference type="EMBL" id="REG81713.1"/>
    </source>
</evidence>
<dbReference type="Proteomes" id="UP000256405">
    <property type="component" value="Unassembled WGS sequence"/>
</dbReference>
<accession>A0A3E0DGA1</accession>
<dbReference type="PANTHER" id="PTHR43105">
    <property type="entry name" value="RESPIRATORY NITRATE REDUCTASE"/>
    <property type="match status" value="1"/>
</dbReference>
<dbReference type="InterPro" id="IPR006656">
    <property type="entry name" value="Mopterin_OxRdtase"/>
</dbReference>
<keyword evidence="3" id="KW-1185">Reference proteome</keyword>
<dbReference type="GO" id="GO:0016491">
    <property type="term" value="F:oxidoreductase activity"/>
    <property type="evidence" value="ECO:0007669"/>
    <property type="project" value="InterPro"/>
</dbReference>
<dbReference type="SUPFAM" id="SSF53706">
    <property type="entry name" value="Formate dehydrogenase/DMSO reductase, domains 1-3"/>
    <property type="match status" value="1"/>
</dbReference>
<dbReference type="PANTHER" id="PTHR43105:SF4">
    <property type="entry name" value="PROTEIN YDEP"/>
    <property type="match status" value="1"/>
</dbReference>
<proteinExistence type="predicted"/>
<evidence type="ECO:0000313" key="3">
    <source>
        <dbReference type="Proteomes" id="UP000256405"/>
    </source>
</evidence>